<feature type="region of interest" description="Disordered" evidence="10">
    <location>
        <begin position="1"/>
        <end position="106"/>
    </location>
</feature>
<dbReference type="InterPro" id="IPR016177">
    <property type="entry name" value="DNA-bd_dom_sf"/>
</dbReference>
<sequence>MNEEGVENQLPPGTEPGVVGDTGPNINAKETQETAGEAPAPLDDPKETPGVSPNPEDDNPAATEIKDEVKSTAGEPGMDWFEPLEDDDDPDTESLAGETESVAGSERAMKKIYMLQSHRRKRSHPDEGWEDCPVLGEGWKRKEVVRRSGSSIGQKDVYYLGPCGERVRSRVELTTVLQGQLDLTSFDYKSGKFYDGDAPPVRVRNRVKRKYRERSSSESSWMERGDGAETPDSYHRLTPTPGPKTSQQNQTNVYTNNVTGAYQQGSHAEESLAEEKIRLPPPSSSRTLPLPSIKGEFGSEDSILDCARCGSTFSGTWYDKQRKRPCCPTCWALSKAKVHPMIRFRKWIPCGQCVGCHNSVNCGQCANCKHGLQSPEAKKRLCRKRRCMCPIRKDPESKFLSQMPYDDCPEMYDDNSNFQNEITDSQQPSLKSSDTENFSVNMDLNADLSADFNMDLDEDEMSTDDDDDWHKKRKRRSCGECKACLCRKDCGTCDFCIDKPKFGGSNKKRQKCRLRQCQRQAMRHLLPFQMGEIEHGPDGTLPGRPKPQYTYSRKSSFKKNRGPNTSLDLTDNEDDEINLQALNHSDYGMRNGLPDRAPHISNHNYSQPSHQSQWDAERSHTGRNASGVEENEEDFPMITQIFSLADNPNESSVDNENQLMKLLHTLRLTIMPILWYAIMVEGPQLQLTQCSKQSSMADTVVLINPGFYYYVTVQKQPLLPTHPVYDKFPSRLTTATEVVNLLLALERYEVCRGLPPKEAMLQGGPIVLERASTCEFLVTNKETVCANCRALKRL</sequence>
<dbReference type="GO" id="GO:0005654">
    <property type="term" value="C:nucleoplasm"/>
    <property type="evidence" value="ECO:0007669"/>
    <property type="project" value="UniProtKB-ARBA"/>
</dbReference>
<evidence type="ECO:0000256" key="3">
    <source>
        <dbReference type="ARBA" id="ARBA00022771"/>
    </source>
</evidence>
<feature type="region of interest" description="Disordered" evidence="10">
    <location>
        <begin position="590"/>
        <end position="631"/>
    </location>
</feature>
<evidence type="ECO:0000259" key="11">
    <source>
        <dbReference type="PROSITE" id="PS50982"/>
    </source>
</evidence>
<dbReference type="PANTHER" id="PTHR12396">
    <property type="entry name" value="METHYL-CPG BINDING PROTEIN, MBD"/>
    <property type="match status" value="1"/>
</dbReference>
<dbReference type="CTD" id="334386"/>
<evidence type="ECO:0000256" key="9">
    <source>
        <dbReference type="PROSITE-ProRule" id="PRU00509"/>
    </source>
</evidence>
<evidence type="ECO:0000313" key="15">
    <source>
        <dbReference type="RefSeq" id="XP_013882704.1"/>
    </source>
</evidence>
<evidence type="ECO:0000256" key="8">
    <source>
        <dbReference type="ARBA" id="ARBA00023242"/>
    </source>
</evidence>
<dbReference type="CDD" id="cd01396">
    <property type="entry name" value="MeCP2_MBD"/>
    <property type="match status" value="1"/>
</dbReference>
<feature type="region of interest" description="Disordered" evidence="10">
    <location>
        <begin position="208"/>
        <end position="250"/>
    </location>
</feature>
<comment type="subcellular location">
    <subcellularLocation>
        <location evidence="1">Nucleus</location>
    </subcellularLocation>
</comment>
<dbReference type="InterPro" id="IPR002857">
    <property type="entry name" value="Znf_CXXC"/>
</dbReference>
<evidence type="ECO:0000313" key="13">
    <source>
        <dbReference type="Proteomes" id="UP000192220"/>
    </source>
</evidence>
<name>A0A2I4CRU4_AUSLI</name>
<dbReference type="STRING" id="52670.A0A2I4CRU4"/>
<feature type="domain" description="CXXC-type" evidence="12">
    <location>
        <begin position="471"/>
        <end position="518"/>
    </location>
</feature>
<dbReference type="SUPFAM" id="SSF54171">
    <property type="entry name" value="DNA-binding domain"/>
    <property type="match status" value="1"/>
</dbReference>
<dbReference type="Proteomes" id="UP000192220">
    <property type="component" value="Unplaced"/>
</dbReference>
<feature type="compositionally biased region" description="Acidic residues" evidence="10">
    <location>
        <begin position="82"/>
        <end position="92"/>
    </location>
</feature>
<keyword evidence="7" id="KW-0804">Transcription</keyword>
<dbReference type="GO" id="GO:0008270">
    <property type="term" value="F:zinc ion binding"/>
    <property type="evidence" value="ECO:0007669"/>
    <property type="project" value="UniProtKB-KW"/>
</dbReference>
<feature type="domain" description="MBD" evidence="11">
    <location>
        <begin position="125"/>
        <end position="193"/>
    </location>
</feature>
<dbReference type="KEGG" id="alim:106531395"/>
<dbReference type="GO" id="GO:0006346">
    <property type="term" value="P:DNA methylation-dependent constitutive heterochromatin formation"/>
    <property type="evidence" value="ECO:0007669"/>
    <property type="project" value="TreeGrafter"/>
</dbReference>
<dbReference type="Pfam" id="PF02008">
    <property type="entry name" value="zf-CXXC"/>
    <property type="match status" value="2"/>
</dbReference>
<dbReference type="Gene3D" id="3.30.890.10">
    <property type="entry name" value="Methyl-cpg-binding Protein 2, Chain A"/>
    <property type="match status" value="1"/>
</dbReference>
<evidence type="ECO:0000256" key="1">
    <source>
        <dbReference type="ARBA" id="ARBA00004123"/>
    </source>
</evidence>
<feature type="domain" description="CXXC-type" evidence="12">
    <location>
        <begin position="342"/>
        <end position="388"/>
    </location>
</feature>
<dbReference type="AlphaFoldDB" id="A0A2I4CRU4"/>
<evidence type="ECO:0000256" key="5">
    <source>
        <dbReference type="ARBA" id="ARBA00023015"/>
    </source>
</evidence>
<accession>A0A2I4CRU4</accession>
<dbReference type="InterPro" id="IPR001739">
    <property type="entry name" value="Methyl_CpG_DNA-bd"/>
</dbReference>
<dbReference type="RefSeq" id="XP_013882703.1">
    <property type="nucleotide sequence ID" value="XM_014027249.1"/>
</dbReference>
<dbReference type="PANTHER" id="PTHR12396:SF57">
    <property type="entry name" value="METHYL-CPG-BINDING DOMAIN PROTEIN 1"/>
    <property type="match status" value="1"/>
</dbReference>
<keyword evidence="8" id="KW-0539">Nucleus</keyword>
<feature type="compositionally biased region" description="Polar residues" evidence="10">
    <location>
        <begin position="601"/>
        <end position="614"/>
    </location>
</feature>
<feature type="compositionally biased region" description="Basic and acidic residues" evidence="10">
    <location>
        <begin position="213"/>
        <end position="235"/>
    </location>
</feature>
<dbReference type="PROSITE" id="PS50982">
    <property type="entry name" value="MBD"/>
    <property type="match status" value="1"/>
</dbReference>
<evidence type="ECO:0000256" key="4">
    <source>
        <dbReference type="ARBA" id="ARBA00022833"/>
    </source>
</evidence>
<dbReference type="SMART" id="SM00391">
    <property type="entry name" value="MBD"/>
    <property type="match status" value="1"/>
</dbReference>
<keyword evidence="5" id="KW-0805">Transcription regulation</keyword>
<keyword evidence="2" id="KW-0479">Metal-binding</keyword>
<keyword evidence="3 9" id="KW-0863">Zinc-finger</keyword>
<evidence type="ECO:0000256" key="7">
    <source>
        <dbReference type="ARBA" id="ARBA00023163"/>
    </source>
</evidence>
<dbReference type="OrthoDB" id="10072024at2759"/>
<keyword evidence="4" id="KW-0862">Zinc</keyword>
<evidence type="ECO:0000313" key="16">
    <source>
        <dbReference type="RefSeq" id="XP_013882705.1"/>
    </source>
</evidence>
<feature type="region of interest" description="Disordered" evidence="10">
    <location>
        <begin position="529"/>
        <end position="573"/>
    </location>
</feature>
<evidence type="ECO:0000313" key="14">
    <source>
        <dbReference type="RefSeq" id="XP_013882703.1"/>
    </source>
</evidence>
<evidence type="ECO:0000256" key="6">
    <source>
        <dbReference type="ARBA" id="ARBA00023125"/>
    </source>
</evidence>
<evidence type="ECO:0000259" key="12">
    <source>
        <dbReference type="PROSITE" id="PS51058"/>
    </source>
</evidence>
<dbReference type="RefSeq" id="XP_013882705.1">
    <property type="nucleotide sequence ID" value="XM_014027251.1"/>
</dbReference>
<evidence type="ECO:0000256" key="2">
    <source>
        <dbReference type="ARBA" id="ARBA00022723"/>
    </source>
</evidence>
<evidence type="ECO:0000256" key="10">
    <source>
        <dbReference type="SAM" id="MobiDB-lite"/>
    </source>
</evidence>
<proteinExistence type="predicted"/>
<dbReference type="RefSeq" id="XP_013882704.1">
    <property type="nucleotide sequence ID" value="XM_014027250.1"/>
</dbReference>
<dbReference type="GO" id="GO:0000122">
    <property type="term" value="P:negative regulation of transcription by RNA polymerase II"/>
    <property type="evidence" value="ECO:0007669"/>
    <property type="project" value="TreeGrafter"/>
</dbReference>
<keyword evidence="13" id="KW-1185">Reference proteome</keyword>
<dbReference type="GO" id="GO:0008327">
    <property type="term" value="F:methyl-CpG binding"/>
    <property type="evidence" value="ECO:0007669"/>
    <property type="project" value="TreeGrafter"/>
</dbReference>
<keyword evidence="6" id="KW-0238">DNA-binding</keyword>
<organism evidence="13 15">
    <name type="scientific">Austrofundulus limnaeus</name>
    <name type="common">Annual killifish</name>
    <dbReference type="NCBI Taxonomy" id="52670"/>
    <lineage>
        <taxon>Eukaryota</taxon>
        <taxon>Metazoa</taxon>
        <taxon>Chordata</taxon>
        <taxon>Craniata</taxon>
        <taxon>Vertebrata</taxon>
        <taxon>Euteleostomi</taxon>
        <taxon>Actinopterygii</taxon>
        <taxon>Neopterygii</taxon>
        <taxon>Teleostei</taxon>
        <taxon>Neoteleostei</taxon>
        <taxon>Acanthomorphata</taxon>
        <taxon>Ovalentaria</taxon>
        <taxon>Atherinomorphae</taxon>
        <taxon>Cyprinodontiformes</taxon>
        <taxon>Rivulidae</taxon>
        <taxon>Austrofundulus</taxon>
    </lineage>
</organism>
<gene>
    <name evidence="14 15 16" type="primary">LOC106531395</name>
</gene>
<dbReference type="PROSITE" id="PS51058">
    <property type="entry name" value="ZF_CXXC"/>
    <property type="match status" value="2"/>
</dbReference>
<dbReference type="Pfam" id="PF01429">
    <property type="entry name" value="MBD"/>
    <property type="match status" value="1"/>
</dbReference>
<reference evidence="14 15" key="1">
    <citation type="submission" date="2025-04" db="UniProtKB">
        <authorList>
            <consortium name="RefSeq"/>
        </authorList>
    </citation>
    <scope>IDENTIFICATION</scope>
    <source>
        <strain evidence="14 15">Quisiro</strain>
        <tissue evidence="14 15">Liver</tissue>
    </source>
</reference>
<protein>
    <submittedName>
        <fullName evidence="14 15">Methyl-CpG-binding domain protein 1-like isoform X1</fullName>
    </submittedName>
</protein>